<dbReference type="AlphaFoldDB" id="H8KT25"/>
<dbReference type="eggNOG" id="COG2169">
    <property type="taxonomic scope" value="Bacteria"/>
</dbReference>
<keyword evidence="6" id="KW-1185">Reference proteome</keyword>
<dbReference type="OrthoDB" id="1007602at2"/>
<organism evidence="5 6">
    <name type="scientific">Solitalea canadensis (strain ATCC 29591 / DSM 3403 / JCM 21819 / LMG 8368 / NBRC 15130 / NCIMB 12057 / USAM 9D)</name>
    <name type="common">Flexibacter canadensis</name>
    <dbReference type="NCBI Taxonomy" id="929556"/>
    <lineage>
        <taxon>Bacteria</taxon>
        <taxon>Pseudomonadati</taxon>
        <taxon>Bacteroidota</taxon>
        <taxon>Sphingobacteriia</taxon>
        <taxon>Sphingobacteriales</taxon>
        <taxon>Sphingobacteriaceae</taxon>
        <taxon>Solitalea</taxon>
    </lineage>
</organism>
<dbReference type="KEGG" id="scn:Solca_0464"/>
<dbReference type="Pfam" id="PF12833">
    <property type="entry name" value="HTH_18"/>
    <property type="match status" value="1"/>
</dbReference>
<evidence type="ECO:0000313" key="6">
    <source>
        <dbReference type="Proteomes" id="UP000007590"/>
    </source>
</evidence>
<dbReference type="PANTHER" id="PTHR43280:SF31">
    <property type="entry name" value="TRANSCRIPTIONAL REGULATORY PROTEIN"/>
    <property type="match status" value="1"/>
</dbReference>
<evidence type="ECO:0000256" key="2">
    <source>
        <dbReference type="ARBA" id="ARBA00023125"/>
    </source>
</evidence>
<proteinExistence type="predicted"/>
<dbReference type="InterPro" id="IPR018060">
    <property type="entry name" value="HTH_AraC"/>
</dbReference>
<dbReference type="PANTHER" id="PTHR43280">
    <property type="entry name" value="ARAC-FAMILY TRANSCRIPTIONAL REGULATOR"/>
    <property type="match status" value="1"/>
</dbReference>
<dbReference type="STRING" id="929556.Solca_0464"/>
<accession>H8KT25</accession>
<dbReference type="GO" id="GO:0003700">
    <property type="term" value="F:DNA-binding transcription factor activity"/>
    <property type="evidence" value="ECO:0007669"/>
    <property type="project" value="InterPro"/>
</dbReference>
<dbReference type="HOGENOM" id="CLU_000445_88_6_10"/>
<dbReference type="InterPro" id="IPR009057">
    <property type="entry name" value="Homeodomain-like_sf"/>
</dbReference>
<dbReference type="RefSeq" id="WP_014678824.1">
    <property type="nucleotide sequence ID" value="NC_017770.1"/>
</dbReference>
<dbReference type="EMBL" id="CP003349">
    <property type="protein sequence ID" value="AFD05596.1"/>
    <property type="molecule type" value="Genomic_DNA"/>
</dbReference>
<keyword evidence="1" id="KW-0805">Transcription regulation</keyword>
<evidence type="ECO:0000259" key="4">
    <source>
        <dbReference type="PROSITE" id="PS01124"/>
    </source>
</evidence>
<evidence type="ECO:0000256" key="3">
    <source>
        <dbReference type="ARBA" id="ARBA00023163"/>
    </source>
</evidence>
<protein>
    <submittedName>
        <fullName evidence="5">Transcriptional regulator containing an amidase domain and an AraC-type DNA-binding HTH domain</fullName>
    </submittedName>
</protein>
<sequence length="279" mass="32520">MEADVHTLYESDFYRILDFKCRCKECGTSKPEYASAFTISFIRTGNFQFNVFRNSHDAHTSRILMNKPGYEHTVTHFHYSVPDECTIFEFKHPFFQLLKEDFKNQFFHNNDLHSLLLNANAELDLLHVTVLQKISLSGTSRLEIDSLVLDIVYQALRIIDNSITIPSIPVRLKKYHLPTVEKAKQYISTFFVDDISLNQIADHCNISVFHFSRLFKLFTGYSPYFYLLNVRLKNAEMLLRSTALPITDVCFSSGFNSIDHFSTAFKQKYHYPPSKIRLV</sequence>
<dbReference type="PROSITE" id="PS01124">
    <property type="entry name" value="HTH_ARAC_FAMILY_2"/>
    <property type="match status" value="1"/>
</dbReference>
<feature type="domain" description="HTH araC/xylS-type" evidence="4">
    <location>
        <begin position="181"/>
        <end position="279"/>
    </location>
</feature>
<dbReference type="SMART" id="SM00342">
    <property type="entry name" value="HTH_ARAC"/>
    <property type="match status" value="1"/>
</dbReference>
<reference evidence="5" key="1">
    <citation type="submission" date="2012-02" db="EMBL/GenBank/DDBJ databases">
        <title>The complete genome of Solitalea canadensis DSM 3403.</title>
        <authorList>
            <consortium name="US DOE Joint Genome Institute (JGI-PGF)"/>
            <person name="Lucas S."/>
            <person name="Copeland A."/>
            <person name="Lapidus A."/>
            <person name="Glavina del Rio T."/>
            <person name="Dalin E."/>
            <person name="Tice H."/>
            <person name="Bruce D."/>
            <person name="Goodwin L."/>
            <person name="Pitluck S."/>
            <person name="Peters L."/>
            <person name="Ovchinnikova G."/>
            <person name="Lu M."/>
            <person name="Kyrpides N."/>
            <person name="Mavromatis K."/>
            <person name="Ivanova N."/>
            <person name="Brettin T."/>
            <person name="Detter J.C."/>
            <person name="Han C."/>
            <person name="Larimer F."/>
            <person name="Land M."/>
            <person name="Hauser L."/>
            <person name="Markowitz V."/>
            <person name="Cheng J.-F."/>
            <person name="Hugenholtz P."/>
            <person name="Woyke T."/>
            <person name="Wu D."/>
            <person name="Spring S."/>
            <person name="Schroeder M."/>
            <person name="Kopitz M."/>
            <person name="Brambilla E."/>
            <person name="Klenk H.-P."/>
            <person name="Eisen J.A."/>
        </authorList>
    </citation>
    <scope>NUCLEOTIDE SEQUENCE</scope>
    <source>
        <strain evidence="5">DSM 3403</strain>
    </source>
</reference>
<dbReference type="Proteomes" id="UP000007590">
    <property type="component" value="Chromosome"/>
</dbReference>
<evidence type="ECO:0000256" key="1">
    <source>
        <dbReference type="ARBA" id="ARBA00023015"/>
    </source>
</evidence>
<dbReference type="SUPFAM" id="SSF46689">
    <property type="entry name" value="Homeodomain-like"/>
    <property type="match status" value="2"/>
</dbReference>
<gene>
    <name evidence="5" type="ordered locus">Solca_0464</name>
</gene>
<keyword evidence="3" id="KW-0804">Transcription</keyword>
<name>H8KT25_SOLCM</name>
<dbReference type="Gene3D" id="1.10.10.60">
    <property type="entry name" value="Homeodomain-like"/>
    <property type="match status" value="2"/>
</dbReference>
<keyword evidence="2 5" id="KW-0238">DNA-binding</keyword>
<dbReference type="GO" id="GO:0043565">
    <property type="term" value="F:sequence-specific DNA binding"/>
    <property type="evidence" value="ECO:0007669"/>
    <property type="project" value="InterPro"/>
</dbReference>
<evidence type="ECO:0000313" key="5">
    <source>
        <dbReference type="EMBL" id="AFD05596.1"/>
    </source>
</evidence>